<feature type="transmembrane region" description="Helical" evidence="1">
    <location>
        <begin position="144"/>
        <end position="177"/>
    </location>
</feature>
<dbReference type="PANTHER" id="PTHR35342:SF5">
    <property type="entry name" value="TRICARBOXYLIC TRANSPORT PROTEIN"/>
    <property type="match status" value="1"/>
</dbReference>
<name>A0A7W4VNL0_9HYPH</name>
<organism evidence="3 4">
    <name type="scientific">Microvirga lupini</name>
    <dbReference type="NCBI Taxonomy" id="420324"/>
    <lineage>
        <taxon>Bacteria</taxon>
        <taxon>Pseudomonadati</taxon>
        <taxon>Pseudomonadota</taxon>
        <taxon>Alphaproteobacteria</taxon>
        <taxon>Hyphomicrobiales</taxon>
        <taxon>Methylobacteriaceae</taxon>
        <taxon>Microvirga</taxon>
    </lineage>
</organism>
<dbReference type="EMBL" id="JACHWB010000005">
    <property type="protein sequence ID" value="MBB3020489.1"/>
    <property type="molecule type" value="Genomic_DNA"/>
</dbReference>
<evidence type="ECO:0000313" key="3">
    <source>
        <dbReference type="EMBL" id="MBB3020489.1"/>
    </source>
</evidence>
<gene>
    <name evidence="3" type="ORF">FHR70_003575</name>
</gene>
<evidence type="ECO:0000259" key="2">
    <source>
        <dbReference type="Pfam" id="PF01970"/>
    </source>
</evidence>
<reference evidence="3 4" key="1">
    <citation type="submission" date="2020-08" db="EMBL/GenBank/DDBJ databases">
        <title>The Agave Microbiome: Exploring the role of microbial communities in plant adaptations to desert environments.</title>
        <authorList>
            <person name="Partida-Martinez L.P."/>
        </authorList>
    </citation>
    <scope>NUCLEOTIDE SEQUENCE [LARGE SCALE GENOMIC DNA]</scope>
    <source>
        <strain evidence="3 4">AT3.9</strain>
    </source>
</reference>
<dbReference type="RefSeq" id="WP_183452552.1">
    <property type="nucleotide sequence ID" value="NZ_JACHWB010000005.1"/>
</dbReference>
<dbReference type="AlphaFoldDB" id="A0A7W4VNL0"/>
<feature type="transmembrane region" description="Helical" evidence="1">
    <location>
        <begin position="16"/>
        <end position="46"/>
    </location>
</feature>
<feature type="transmembrane region" description="Helical" evidence="1">
    <location>
        <begin position="394"/>
        <end position="424"/>
    </location>
</feature>
<feature type="transmembrane region" description="Helical" evidence="1">
    <location>
        <begin position="58"/>
        <end position="82"/>
    </location>
</feature>
<dbReference type="InterPro" id="IPR002823">
    <property type="entry name" value="DUF112_TM"/>
</dbReference>
<keyword evidence="1" id="KW-0472">Membrane</keyword>
<keyword evidence="4" id="KW-1185">Reference proteome</keyword>
<feature type="domain" description="DUF112" evidence="2">
    <location>
        <begin position="17"/>
        <end position="438"/>
    </location>
</feature>
<feature type="transmembrane region" description="Helical" evidence="1">
    <location>
        <begin position="353"/>
        <end position="374"/>
    </location>
</feature>
<accession>A0A7W4VNL0</accession>
<dbReference type="Proteomes" id="UP000532010">
    <property type="component" value="Unassembled WGS sequence"/>
</dbReference>
<dbReference type="PANTHER" id="PTHR35342">
    <property type="entry name" value="TRICARBOXYLIC TRANSPORT PROTEIN"/>
    <property type="match status" value="1"/>
</dbReference>
<feature type="transmembrane region" description="Helical" evidence="1">
    <location>
        <begin position="197"/>
        <end position="221"/>
    </location>
</feature>
<feature type="transmembrane region" description="Helical" evidence="1">
    <location>
        <begin position="102"/>
        <end position="132"/>
    </location>
</feature>
<sequence>MQTIFEAFRLIADPQVILTVVLASFFGLFVGAVPGLTATMATALLVPMTFFMDPLSSVAAIVACTAMAITAGDIPGCLLRIPGTPASAAYTDETYMMTKKGLGAQALGSSLVSSVIGGLFGAIVLIFAAPSLARVALNFSSFEYFWLAAIGLTCAALVSSSGYLPGIISLFIGLAISTVGMDVISGSPRFTFGVVDLMGGVSFVPAMIGMFALSEIFHSLVYGTARHRFAKPQKVSGIFSGIMPLMAKYRTNIGRGSIIGTLIGILPGAGGDIAAWITYATARRFSKEPEKFGTGHPEGVIEAGAANNAGLSGAWVPALVFGVPGDAVTAIAVGVLYMKGLNPGPRLFETQGAMLYAVFMIFLIANLALLPLGWLAIRAASRILVVPRPQLMALILLSCVVGSFAINNAVFDIIVMVAFGLIAFALSEARIPIAPIILGVVLGPMLEQNFLTSMTIANGNLLAFFERPIAAVLGASAILFWSMPLLGLALRTSRRARPPSAALDQPQEMGRTTSL</sequence>
<evidence type="ECO:0000256" key="1">
    <source>
        <dbReference type="SAM" id="Phobius"/>
    </source>
</evidence>
<keyword evidence="1" id="KW-0812">Transmembrane</keyword>
<feature type="transmembrane region" description="Helical" evidence="1">
    <location>
        <begin position="318"/>
        <end position="341"/>
    </location>
</feature>
<keyword evidence="1" id="KW-1133">Transmembrane helix</keyword>
<protein>
    <submittedName>
        <fullName evidence="3">TctA family transporter</fullName>
    </submittedName>
</protein>
<feature type="transmembrane region" description="Helical" evidence="1">
    <location>
        <begin position="258"/>
        <end position="279"/>
    </location>
</feature>
<evidence type="ECO:0000313" key="4">
    <source>
        <dbReference type="Proteomes" id="UP000532010"/>
    </source>
</evidence>
<feature type="transmembrane region" description="Helical" evidence="1">
    <location>
        <begin position="469"/>
        <end position="490"/>
    </location>
</feature>
<proteinExistence type="predicted"/>
<dbReference type="Pfam" id="PF01970">
    <property type="entry name" value="TctA"/>
    <property type="match status" value="1"/>
</dbReference>
<comment type="caution">
    <text evidence="3">The sequence shown here is derived from an EMBL/GenBank/DDBJ whole genome shotgun (WGS) entry which is preliminary data.</text>
</comment>